<protein>
    <recommendedName>
        <fullName evidence="3">Flavodoxin-like fold domain-containing protein</fullName>
    </recommendedName>
</protein>
<sequence>MKKKMYFVWANPKKESLTAKIVNSMKKQGLENGYEVSELDLYRSGFEGSLEVMDHPVWDSKEQNYSQKVYDLFDEVKGSDTVVFVFPIWWYSFPAILKGYIDRVWNYGLAYGNGSKIPVEKVRWVALAGDTEQSFKKRDNDKYLEHFTINSISSYCGITDAKLEIIYDTLIFDKEPAGSEAYKTLFKRVNTIIDDLDK</sequence>
<gene>
    <name evidence="4" type="ORF">IQ37_09215</name>
</gene>
<dbReference type="InterPro" id="IPR003680">
    <property type="entry name" value="Flavodoxin_fold"/>
</dbReference>
<keyword evidence="2" id="KW-0560">Oxidoreductase</keyword>
<dbReference type="RefSeq" id="WP_034684081.1">
    <property type="nucleotide sequence ID" value="NZ_CP023049.2"/>
</dbReference>
<dbReference type="Gene3D" id="3.40.50.360">
    <property type="match status" value="1"/>
</dbReference>
<dbReference type="KEGG" id="cpip:CJF12_02375"/>
<dbReference type="OrthoDB" id="652200at2"/>
<evidence type="ECO:0000259" key="3">
    <source>
        <dbReference type="Pfam" id="PF02525"/>
    </source>
</evidence>
<dbReference type="AlphaFoldDB" id="A0A086BIS9"/>
<dbReference type="PANTHER" id="PTHR10204:SF34">
    <property type="entry name" value="NAD(P)H DEHYDROGENASE [QUINONE] 1 ISOFORM 1"/>
    <property type="match status" value="1"/>
</dbReference>
<dbReference type="PANTHER" id="PTHR10204">
    <property type="entry name" value="NAD P H OXIDOREDUCTASE-RELATED"/>
    <property type="match status" value="1"/>
</dbReference>
<reference evidence="4 5" key="1">
    <citation type="submission" date="2014-07" db="EMBL/GenBank/DDBJ databases">
        <title>Genome of Chryseobacterium piperi CTM.</title>
        <authorList>
            <person name="Pipes S.E."/>
            <person name="Stropko S.J."/>
            <person name="Newman J.D."/>
        </authorList>
    </citation>
    <scope>NUCLEOTIDE SEQUENCE [LARGE SCALE GENOMIC DNA]</scope>
    <source>
        <strain evidence="4 5">CTM</strain>
    </source>
</reference>
<keyword evidence="5" id="KW-1185">Reference proteome</keyword>
<dbReference type="InterPro" id="IPR051545">
    <property type="entry name" value="NAD(P)H_dehydrogenase_qn"/>
</dbReference>
<accession>A0A086BIS9</accession>
<dbReference type="eggNOG" id="COG2249">
    <property type="taxonomic scope" value="Bacteria"/>
</dbReference>
<evidence type="ECO:0000256" key="1">
    <source>
        <dbReference type="ARBA" id="ARBA00006252"/>
    </source>
</evidence>
<comment type="caution">
    <text evidence="4">The sequence shown here is derived from an EMBL/GenBank/DDBJ whole genome shotgun (WGS) entry which is preliminary data.</text>
</comment>
<dbReference type="NCBIfam" id="NF007280">
    <property type="entry name" value="PRK09739.1"/>
    <property type="match status" value="1"/>
</dbReference>
<feature type="domain" description="Flavodoxin-like fold" evidence="3">
    <location>
        <begin position="3"/>
        <end position="183"/>
    </location>
</feature>
<dbReference type="EMBL" id="JPRJ01000013">
    <property type="protein sequence ID" value="KFF28843.1"/>
    <property type="molecule type" value="Genomic_DNA"/>
</dbReference>
<organism evidence="4 5">
    <name type="scientific">Chryseobacterium piperi</name>
    <dbReference type="NCBI Taxonomy" id="558152"/>
    <lineage>
        <taxon>Bacteria</taxon>
        <taxon>Pseudomonadati</taxon>
        <taxon>Bacteroidota</taxon>
        <taxon>Flavobacteriia</taxon>
        <taxon>Flavobacteriales</taxon>
        <taxon>Weeksellaceae</taxon>
        <taxon>Chryseobacterium group</taxon>
        <taxon>Chryseobacterium</taxon>
    </lineage>
</organism>
<proteinExistence type="inferred from homology"/>
<evidence type="ECO:0000313" key="4">
    <source>
        <dbReference type="EMBL" id="KFF28843.1"/>
    </source>
</evidence>
<dbReference type="Pfam" id="PF02525">
    <property type="entry name" value="Flavodoxin_2"/>
    <property type="match status" value="1"/>
</dbReference>
<dbReference type="GO" id="GO:0003955">
    <property type="term" value="F:NAD(P)H dehydrogenase (quinone) activity"/>
    <property type="evidence" value="ECO:0007669"/>
    <property type="project" value="TreeGrafter"/>
</dbReference>
<dbReference type="Proteomes" id="UP000028709">
    <property type="component" value="Unassembled WGS sequence"/>
</dbReference>
<evidence type="ECO:0000313" key="5">
    <source>
        <dbReference type="Proteomes" id="UP000028709"/>
    </source>
</evidence>
<dbReference type="SUPFAM" id="SSF52218">
    <property type="entry name" value="Flavoproteins"/>
    <property type="match status" value="1"/>
</dbReference>
<name>A0A086BIS9_9FLAO</name>
<dbReference type="STRING" id="558152.IQ37_09215"/>
<dbReference type="InterPro" id="IPR029039">
    <property type="entry name" value="Flavoprotein-like_sf"/>
</dbReference>
<evidence type="ECO:0000256" key="2">
    <source>
        <dbReference type="ARBA" id="ARBA00023002"/>
    </source>
</evidence>
<comment type="similarity">
    <text evidence="1">Belongs to the NAD(P)H dehydrogenase (quinone) family.</text>
</comment>
<dbReference type="GO" id="GO:0005829">
    <property type="term" value="C:cytosol"/>
    <property type="evidence" value="ECO:0007669"/>
    <property type="project" value="TreeGrafter"/>
</dbReference>